<keyword evidence="1" id="KW-0378">Hydrolase</keyword>
<feature type="domain" description="Beta-lactamase-related" evidence="2">
    <location>
        <begin position="13"/>
        <end position="330"/>
    </location>
</feature>
<gene>
    <name evidence="3" type="ORF">GC106_6690</name>
</gene>
<dbReference type="InterPro" id="IPR050789">
    <property type="entry name" value="Diverse_Enzym_Activities"/>
</dbReference>
<name>A0ABX2EWU8_9PSEU</name>
<accession>A0ABX2EWU8</accession>
<reference evidence="3 4" key="1">
    <citation type="submission" date="2020-01" db="EMBL/GenBank/DDBJ databases">
        <title>Kibdelosporangium persica a novel Actinomycetes from a hot desert in Iran.</title>
        <authorList>
            <person name="Safaei N."/>
            <person name="Zaburannyi N."/>
            <person name="Mueller R."/>
            <person name="Wink J."/>
        </authorList>
    </citation>
    <scope>NUCLEOTIDE SEQUENCE [LARGE SCALE GENOMIC DNA]</scope>
    <source>
        <strain evidence="3 4">4NS15</strain>
    </source>
</reference>
<dbReference type="EMBL" id="JAAATY010000001">
    <property type="protein sequence ID" value="NRN63468.1"/>
    <property type="molecule type" value="Genomic_DNA"/>
</dbReference>
<evidence type="ECO:0000313" key="4">
    <source>
        <dbReference type="Proteomes" id="UP000763557"/>
    </source>
</evidence>
<proteinExistence type="predicted"/>
<organism evidence="3 4">
    <name type="scientific">Kibdelosporangium persicum</name>
    <dbReference type="NCBI Taxonomy" id="2698649"/>
    <lineage>
        <taxon>Bacteria</taxon>
        <taxon>Bacillati</taxon>
        <taxon>Actinomycetota</taxon>
        <taxon>Actinomycetes</taxon>
        <taxon>Pseudonocardiales</taxon>
        <taxon>Pseudonocardiaceae</taxon>
        <taxon>Kibdelosporangium</taxon>
    </lineage>
</organism>
<dbReference type="InterPro" id="IPR001466">
    <property type="entry name" value="Beta-lactam-related"/>
</dbReference>
<dbReference type="Proteomes" id="UP000763557">
    <property type="component" value="Unassembled WGS sequence"/>
</dbReference>
<evidence type="ECO:0000313" key="3">
    <source>
        <dbReference type="EMBL" id="NRN63468.1"/>
    </source>
</evidence>
<sequence>MTGGWLATSAERLDRAISHFVADGAAPGAIAVSGTAEDMRVVSAGMVATGFAEVPPTVSTRYDVASLTKIMVTWVLAGRAVEDGDLNLDKPVSSYLGPLTGPGSAVTARQILSHTTGLRSTTRFDQYLGRGVDLAELILGEDLEAQPGERLRYINRGFILLGLALERVLGRGLDVLAREWFWLPWGMDRTTYGPLAPGADVAPTERRLVGARPAWGVVHDESAALMGGVAGHAGVFSTAHDLARFARGVMETSSAQTPLGAYVRDSFTVHATDGLTRRGLGWIVVPETGVAYHHGFTGTSLYVSPATGRFVVVLSNAVFVSRDRQRLGVLRTEALRAMSD</sequence>
<protein>
    <submittedName>
        <fullName evidence="3">Beta-lactamase class C binding protein</fullName>
    </submittedName>
</protein>
<keyword evidence="4" id="KW-1185">Reference proteome</keyword>
<dbReference type="PANTHER" id="PTHR43283:SF11">
    <property type="entry name" value="BETA-LACTAMASE-RELATED DOMAIN-CONTAINING PROTEIN"/>
    <property type="match status" value="1"/>
</dbReference>
<dbReference type="PANTHER" id="PTHR43283">
    <property type="entry name" value="BETA-LACTAMASE-RELATED"/>
    <property type="match status" value="1"/>
</dbReference>
<comment type="caution">
    <text evidence="3">The sequence shown here is derived from an EMBL/GenBank/DDBJ whole genome shotgun (WGS) entry which is preliminary data.</text>
</comment>
<evidence type="ECO:0000256" key="1">
    <source>
        <dbReference type="ARBA" id="ARBA00022801"/>
    </source>
</evidence>
<dbReference type="Pfam" id="PF00144">
    <property type="entry name" value="Beta-lactamase"/>
    <property type="match status" value="1"/>
</dbReference>
<dbReference type="RefSeq" id="WP_217279939.1">
    <property type="nucleotide sequence ID" value="NZ_CBCSGW010000008.1"/>
</dbReference>
<evidence type="ECO:0000259" key="2">
    <source>
        <dbReference type="Pfam" id="PF00144"/>
    </source>
</evidence>